<feature type="compositionally biased region" description="Low complexity" evidence="1">
    <location>
        <begin position="9"/>
        <end position="18"/>
    </location>
</feature>
<feature type="transmembrane region" description="Helical" evidence="2">
    <location>
        <begin position="118"/>
        <end position="139"/>
    </location>
</feature>
<evidence type="ECO:0000256" key="1">
    <source>
        <dbReference type="SAM" id="MobiDB-lite"/>
    </source>
</evidence>
<dbReference type="AlphaFoldDB" id="A0A836HK48"/>
<protein>
    <submittedName>
        <fullName evidence="3">Uncharacterized protein</fullName>
    </submittedName>
</protein>
<reference evidence="3 4" key="1">
    <citation type="submission" date="2021-03" db="EMBL/GenBank/DDBJ databases">
        <title>Leishmania (Mundinia) martiniquensis Genome sequencing and assembly.</title>
        <authorList>
            <person name="Almutairi H."/>
            <person name="Gatherer D."/>
        </authorList>
    </citation>
    <scope>NUCLEOTIDE SEQUENCE [LARGE SCALE GENOMIC DNA]</scope>
    <source>
        <strain evidence="3">LSCM1</strain>
    </source>
</reference>
<dbReference type="EMBL" id="JAFEUZ010000021">
    <property type="protein sequence ID" value="KAG5479426.1"/>
    <property type="molecule type" value="Genomic_DNA"/>
</dbReference>
<dbReference type="Pfam" id="PF14934">
    <property type="entry name" value="TMEM254"/>
    <property type="match status" value="1"/>
</dbReference>
<feature type="transmembrane region" description="Helical" evidence="2">
    <location>
        <begin position="159"/>
        <end position="177"/>
    </location>
</feature>
<keyword evidence="2" id="KW-1133">Transmembrane helix</keyword>
<feature type="region of interest" description="Disordered" evidence="1">
    <location>
        <begin position="1"/>
        <end position="30"/>
    </location>
</feature>
<evidence type="ECO:0000313" key="3">
    <source>
        <dbReference type="EMBL" id="KAG5479426.1"/>
    </source>
</evidence>
<dbReference type="InterPro" id="IPR028110">
    <property type="entry name" value="TMEM254"/>
</dbReference>
<keyword evidence="2" id="KW-0472">Membrane</keyword>
<name>A0A836HK48_9TRYP</name>
<dbReference type="GeneID" id="92514696"/>
<dbReference type="Proteomes" id="UP000673552">
    <property type="component" value="Chromosome 21"/>
</dbReference>
<dbReference type="KEGG" id="lmat:92514696"/>
<sequence length="199" mass="21970">MICKPKTTASGGAPAADAAEARQPPSRRHRLPYRRPSGWFLPLALGFMLLNYLAFGVQVDDKGENLVLPAYVRETAMQRNALRKAAATGETLAEPIPFNAFLFFEESVMGTLLQAGRFLCRSFFGIQVLCVLALLAHAFELGMCFRICYSCDASFPVMLLYMLCTCVGGFAQLSPLIKARDAWAREARPTARPKAKKNE</sequence>
<organism evidence="3 4">
    <name type="scientific">Leishmania martiniquensis</name>
    <dbReference type="NCBI Taxonomy" id="1580590"/>
    <lineage>
        <taxon>Eukaryota</taxon>
        <taxon>Discoba</taxon>
        <taxon>Euglenozoa</taxon>
        <taxon>Kinetoplastea</taxon>
        <taxon>Metakinetoplastina</taxon>
        <taxon>Trypanosomatida</taxon>
        <taxon>Trypanosomatidae</taxon>
        <taxon>Leishmaniinae</taxon>
        <taxon>Leishmania</taxon>
    </lineage>
</organism>
<dbReference type="OrthoDB" id="262994at2759"/>
<keyword evidence="2" id="KW-0812">Transmembrane</keyword>
<evidence type="ECO:0000256" key="2">
    <source>
        <dbReference type="SAM" id="Phobius"/>
    </source>
</evidence>
<comment type="caution">
    <text evidence="3">The sequence shown here is derived from an EMBL/GenBank/DDBJ whole genome shotgun (WGS) entry which is preliminary data.</text>
</comment>
<dbReference type="RefSeq" id="XP_067178981.1">
    <property type="nucleotide sequence ID" value="XM_067322184.1"/>
</dbReference>
<accession>A0A836HK48</accession>
<keyword evidence="4" id="KW-1185">Reference proteome</keyword>
<proteinExistence type="predicted"/>
<gene>
    <name evidence="3" type="ORF">LSCM1_04687</name>
</gene>
<evidence type="ECO:0000313" key="4">
    <source>
        <dbReference type="Proteomes" id="UP000673552"/>
    </source>
</evidence>
<feature type="transmembrane region" description="Helical" evidence="2">
    <location>
        <begin position="39"/>
        <end position="57"/>
    </location>
</feature>